<name>A0A9P8NPW1_ASPFM</name>
<gene>
    <name evidence="2" type="ORF">KXV57_005745</name>
</gene>
<evidence type="ECO:0000313" key="2">
    <source>
        <dbReference type="EMBL" id="KAH1910975.1"/>
    </source>
</evidence>
<evidence type="ECO:0000256" key="1">
    <source>
        <dbReference type="ARBA" id="ARBA00023254"/>
    </source>
</evidence>
<evidence type="ECO:0008006" key="4">
    <source>
        <dbReference type="Google" id="ProtNLM"/>
    </source>
</evidence>
<accession>A0A9P8NPW1</accession>
<reference evidence="2" key="1">
    <citation type="submission" date="2021-08" db="EMBL/GenBank/DDBJ databases">
        <title>Global Aspergillus fumigatus from environmental and clinical sources.</title>
        <authorList>
            <person name="Barber A."/>
            <person name="Sae-Ong T."/>
        </authorList>
    </citation>
    <scope>NUCLEOTIDE SEQUENCE</scope>
    <source>
        <strain evidence="2">NRZ-2016-071</strain>
    </source>
</reference>
<protein>
    <recommendedName>
        <fullName evidence="4">Protein ZIP4 homolog</fullName>
    </recommendedName>
</protein>
<dbReference type="Proteomes" id="UP000813423">
    <property type="component" value="Unassembled WGS sequence"/>
</dbReference>
<dbReference type="InterPro" id="IPR013940">
    <property type="entry name" value="Spo22/ZIP4/TEX11"/>
</dbReference>
<sequence length="899" mass="101064">MSSKDLEERSLNVLAHATQIQTWLANASTSEQSQRVDTFVKLLDNYLGDIPLFTTAPSSTIRRQLDTEGTKLWNACTQLMAISADSCVPKLLSKVKAFAFAMLDCATSAQKQGNSRSFELALRAARTCMDQGQLNLSQKIISVAATRLNNMSQNKSSHYRAKVEAYTTEYYMLRIYLTCLQGRSDIGEHLFSKVPQASRGGSQETVMDICYRVGAQAISCRQLDVAAQWLERALSSSELQGQTQQIDSDLKDKRFRVLLALAWVGLHLDTADAKRCLDRVVASLKSEYDNNFEAQIFQLEIFRRKDISDYDEYSEILRRAIAALELNDAALQTILYFILKLKESGSRLFLERIKQLLCDKLAFSDKGAWTERVFTSVVWALTESYPCAVDCIAIMKDLTQSLLELGCQSLSEGTTDACLILVWKHIDVAMSKRDISHAGQCCEFLLEQPLFQITSDSKGKILRKLILCSRDDPSSHKTIFRHLEECKTSASTLYVLYGAALRSGDYTLGQICLRSLTELEQEGKIYLLSCAAEARRSGNTRFTIKCLQQLIVGMDDDSLGEVPGSTLFHDNAASIAHLISTFEEALKHANNEGRLPRYAASELEWFARKSYNIALDIDKTSPSETVLRLLDISLEFTDLYHKKTETKDRVFLYLMGEYVKSNKLVAEARGHTPSSVKVYKQIRRSVQRFEAYIQIELDTCNTTSERGRWTHKYRLLLALDFEAAINLKHWNDIPSIIDRASNMLDDKLCSAFLDCILRSGAPASNIAQVVKSIICSFHSSPSPSFSAGAFLQKLPRYLRCLFQIALEAKDYSLAESVLHQAIVLARDGSADADLPFLYPSDELKWLASMGFNRAVDLYVASVDEDCRKWGDIAITLADLIRDDGGALLRLLRQNYAKLM</sequence>
<dbReference type="Pfam" id="PF08631">
    <property type="entry name" value="SPO22"/>
    <property type="match status" value="1"/>
</dbReference>
<dbReference type="PANTHER" id="PTHR40375">
    <property type="entry name" value="SPORULATION-SPECIFIC PROTEIN 22"/>
    <property type="match status" value="1"/>
</dbReference>
<dbReference type="GO" id="GO:0090173">
    <property type="term" value="P:regulation of synaptonemal complex assembly"/>
    <property type="evidence" value="ECO:0007669"/>
    <property type="project" value="InterPro"/>
</dbReference>
<keyword evidence="1" id="KW-0469">Meiosis</keyword>
<proteinExistence type="predicted"/>
<evidence type="ECO:0000313" key="3">
    <source>
        <dbReference type="Proteomes" id="UP000813423"/>
    </source>
</evidence>
<dbReference type="GO" id="GO:0051321">
    <property type="term" value="P:meiotic cell cycle"/>
    <property type="evidence" value="ECO:0007669"/>
    <property type="project" value="UniProtKB-KW"/>
</dbReference>
<dbReference type="EMBL" id="JAIBSC010000004">
    <property type="protein sequence ID" value="KAH1910975.1"/>
    <property type="molecule type" value="Genomic_DNA"/>
</dbReference>
<organism evidence="2 3">
    <name type="scientific">Aspergillus fumigatus</name>
    <name type="common">Neosartorya fumigata</name>
    <dbReference type="NCBI Taxonomy" id="746128"/>
    <lineage>
        <taxon>Eukaryota</taxon>
        <taxon>Fungi</taxon>
        <taxon>Dikarya</taxon>
        <taxon>Ascomycota</taxon>
        <taxon>Pezizomycotina</taxon>
        <taxon>Eurotiomycetes</taxon>
        <taxon>Eurotiomycetidae</taxon>
        <taxon>Eurotiales</taxon>
        <taxon>Aspergillaceae</taxon>
        <taxon>Aspergillus</taxon>
        <taxon>Aspergillus subgen. Fumigati</taxon>
    </lineage>
</organism>
<dbReference type="AlphaFoldDB" id="A0A9P8NPW1"/>
<dbReference type="InterPro" id="IPR039057">
    <property type="entry name" value="Spo22/ZIP4"/>
</dbReference>
<dbReference type="PANTHER" id="PTHR40375:SF2">
    <property type="entry name" value="SPORULATION-SPECIFIC PROTEIN 22"/>
    <property type="match status" value="1"/>
</dbReference>
<comment type="caution">
    <text evidence="2">The sequence shown here is derived from an EMBL/GenBank/DDBJ whole genome shotgun (WGS) entry which is preliminary data.</text>
</comment>